<dbReference type="Pfam" id="PF13692">
    <property type="entry name" value="Glyco_trans_1_4"/>
    <property type="match status" value="1"/>
</dbReference>
<dbReference type="CDD" id="cd03801">
    <property type="entry name" value="GT4_PimA-like"/>
    <property type="match status" value="1"/>
</dbReference>
<keyword evidence="3" id="KW-1185">Reference proteome</keyword>
<evidence type="ECO:0000313" key="3">
    <source>
        <dbReference type="Proteomes" id="UP000199337"/>
    </source>
</evidence>
<evidence type="ECO:0000313" key="2">
    <source>
        <dbReference type="EMBL" id="SFG22319.1"/>
    </source>
</evidence>
<reference evidence="3" key="1">
    <citation type="submission" date="2016-10" db="EMBL/GenBank/DDBJ databases">
        <authorList>
            <person name="Varghese N."/>
            <person name="Submissions S."/>
        </authorList>
    </citation>
    <scope>NUCLEOTIDE SEQUENCE [LARGE SCALE GENOMIC DNA]</scope>
    <source>
        <strain evidence="3">DSM 17038</strain>
    </source>
</reference>
<name>A0A1I2Q4M4_9FIRM</name>
<dbReference type="EMBL" id="FOOX01000003">
    <property type="protein sequence ID" value="SFG22319.1"/>
    <property type="molecule type" value="Genomic_DNA"/>
</dbReference>
<dbReference type="InterPro" id="IPR028098">
    <property type="entry name" value="Glyco_trans_4-like_N"/>
</dbReference>
<keyword evidence="2" id="KW-0808">Transferase</keyword>
<gene>
    <name evidence="2" type="ORF">SAMN05660649_01020</name>
</gene>
<dbReference type="Pfam" id="PF13439">
    <property type="entry name" value="Glyco_transf_4"/>
    <property type="match status" value="1"/>
</dbReference>
<dbReference type="Gene3D" id="3.40.50.2000">
    <property type="entry name" value="Glycogen Phosphorylase B"/>
    <property type="match status" value="2"/>
</dbReference>
<feature type="domain" description="Glycosyltransferase subfamily 4-like N-terminal" evidence="1">
    <location>
        <begin position="14"/>
        <end position="189"/>
    </location>
</feature>
<protein>
    <submittedName>
        <fullName evidence="2">Glycosyltransferase involved in cell wall bisynthesis</fullName>
    </submittedName>
</protein>
<dbReference type="RefSeq" id="WP_092469366.1">
    <property type="nucleotide sequence ID" value="NZ_FOOX01000003.1"/>
</dbReference>
<evidence type="ECO:0000259" key="1">
    <source>
        <dbReference type="Pfam" id="PF13439"/>
    </source>
</evidence>
<proteinExistence type="predicted"/>
<organism evidence="2 3">
    <name type="scientific">Desulfotruncus arcticus DSM 17038</name>
    <dbReference type="NCBI Taxonomy" id="1121424"/>
    <lineage>
        <taxon>Bacteria</taxon>
        <taxon>Bacillati</taxon>
        <taxon>Bacillota</taxon>
        <taxon>Clostridia</taxon>
        <taxon>Eubacteriales</taxon>
        <taxon>Desulfallaceae</taxon>
        <taxon>Desulfotruncus</taxon>
    </lineage>
</organism>
<dbReference type="GO" id="GO:0016740">
    <property type="term" value="F:transferase activity"/>
    <property type="evidence" value="ECO:0007669"/>
    <property type="project" value="UniProtKB-KW"/>
</dbReference>
<accession>A0A1I2Q4M4</accession>
<dbReference type="SUPFAM" id="SSF53756">
    <property type="entry name" value="UDP-Glycosyltransferase/glycogen phosphorylase"/>
    <property type="match status" value="1"/>
</dbReference>
<sequence length="393" mass="44604">MRICIIGSSKKFFSGISAYTIVMANAFAEQGYKVSVILLRNLVPLFLYPGRARVGKEECQIDFHPDIEVYNGMDWNSPGSWYGAYRFLQKQKPEVVIMHWWTSSVAHMQFLLAISKQVNGNKFRLILEMHEVVDTLEEKIFPIRIYSRLGGKAILNLCDSYTAHSEEARQAIINTYKLTEDRIDVVPHGPYNMYGTLDRGIARKDLNLNGFTILYFGMIRQYKGVSLLVRAFNKLPPELASNMHLVIAGEDWGDDTELMPVLDNSPYRDRIIFKSEFIPDENVPKYFTASDVVVLPYLRTCGSGVINIAAAQGKSVITADLDTMTECLNGYGGVRFFPVGDVDALRDSLLDAYHSWVVNGVQTYQFTGVTWEAIVKKYEHIIGEMDKRQRVSC</sequence>
<dbReference type="AlphaFoldDB" id="A0A1I2Q4M4"/>
<dbReference type="PANTHER" id="PTHR12526">
    <property type="entry name" value="GLYCOSYLTRANSFERASE"/>
    <property type="match status" value="1"/>
</dbReference>
<dbReference type="Proteomes" id="UP000199337">
    <property type="component" value="Unassembled WGS sequence"/>
</dbReference>
<dbReference type="OrthoDB" id="9806653at2"/>
<dbReference type="PANTHER" id="PTHR12526:SF634">
    <property type="entry name" value="BLL3361 PROTEIN"/>
    <property type="match status" value="1"/>
</dbReference>
<dbReference type="STRING" id="341036.SAMN05660649_01020"/>